<dbReference type="PROSITE" id="PS01124">
    <property type="entry name" value="HTH_ARAC_FAMILY_2"/>
    <property type="match status" value="1"/>
</dbReference>
<dbReference type="InterPro" id="IPR037923">
    <property type="entry name" value="HTH-like"/>
</dbReference>
<dbReference type="HOGENOM" id="CLU_000445_88_6_9"/>
<dbReference type="RefSeq" id="WP_045668847.1">
    <property type="nucleotide sequence ID" value="NZ_CP011058.1"/>
</dbReference>
<dbReference type="PROSITE" id="PS00041">
    <property type="entry name" value="HTH_ARAC_FAMILY_1"/>
    <property type="match status" value="1"/>
</dbReference>
<dbReference type="Gene3D" id="1.10.10.60">
    <property type="entry name" value="Homeodomain-like"/>
    <property type="match status" value="2"/>
</dbReference>
<gene>
    <name evidence="6" type="ORF">VN24_00670</name>
</gene>
<feature type="region of interest" description="Disordered" evidence="4">
    <location>
        <begin position="281"/>
        <end position="304"/>
    </location>
</feature>
<dbReference type="AlphaFoldDB" id="A0A0D5NEL1"/>
<reference evidence="7" key="2">
    <citation type="submission" date="2015-03" db="EMBL/GenBank/DDBJ databases">
        <title>Genome sequence of Paenibacillus beijingensis strain DSM 24997T.</title>
        <authorList>
            <person name="Kwak Y."/>
            <person name="Shin J.-H."/>
        </authorList>
    </citation>
    <scope>NUCLEOTIDE SEQUENCE [LARGE SCALE GENOMIC DNA]</scope>
    <source>
        <strain evidence="7">DSM 24997</strain>
    </source>
</reference>
<dbReference type="KEGG" id="pbj:VN24_00670"/>
<evidence type="ECO:0000256" key="3">
    <source>
        <dbReference type="ARBA" id="ARBA00023163"/>
    </source>
</evidence>
<dbReference type="PANTHER" id="PTHR43280:SF30">
    <property type="entry name" value="MMSAB OPERON REGULATORY PROTEIN"/>
    <property type="match status" value="1"/>
</dbReference>
<evidence type="ECO:0000259" key="5">
    <source>
        <dbReference type="PROSITE" id="PS01124"/>
    </source>
</evidence>
<dbReference type="Pfam" id="PF02311">
    <property type="entry name" value="AraC_binding"/>
    <property type="match status" value="1"/>
</dbReference>
<dbReference type="InterPro" id="IPR014710">
    <property type="entry name" value="RmlC-like_jellyroll"/>
</dbReference>
<accession>A0A0D5NEL1</accession>
<evidence type="ECO:0000256" key="4">
    <source>
        <dbReference type="SAM" id="MobiDB-lite"/>
    </source>
</evidence>
<sequence length="304" mass="33477">MLEFPEHYEFRVHINPVRGGESELNLLFSGAASPHPLHRIGPAIHDYILIHTVVSGYGSFETGNRKYRISSGDTFVIFPNVLFSYEADGKQPWTYLWVAVQGRSAMKLLAAAGIGPDQPVFGGAEPGKLAVIYGSIRSSLDNYASDPLADLESGGWLRVLLGEFGRLNAGSLPPSASLVTEAEKAVEQTARWLQTQYVQPISVEQMAHSLGYHRTHLSKIFRRITGLSPMQYLLQIRMERAKELLHTGLTIEQVAASSGYPDPLYFSRQFRKATGLSPTDYRRSLSGSAGSAQNVKPGSDLQQK</sequence>
<dbReference type="PATRIC" id="fig|1126833.4.peg.157"/>
<dbReference type="GO" id="GO:0003700">
    <property type="term" value="F:DNA-binding transcription factor activity"/>
    <property type="evidence" value="ECO:0007669"/>
    <property type="project" value="InterPro"/>
</dbReference>
<keyword evidence="2" id="KW-0238">DNA-binding</keyword>
<dbReference type="PANTHER" id="PTHR43280">
    <property type="entry name" value="ARAC-FAMILY TRANSCRIPTIONAL REGULATOR"/>
    <property type="match status" value="1"/>
</dbReference>
<dbReference type="SUPFAM" id="SSF46689">
    <property type="entry name" value="Homeodomain-like"/>
    <property type="match status" value="2"/>
</dbReference>
<keyword evidence="7" id="KW-1185">Reference proteome</keyword>
<evidence type="ECO:0000256" key="1">
    <source>
        <dbReference type="ARBA" id="ARBA00023015"/>
    </source>
</evidence>
<protein>
    <submittedName>
        <fullName evidence="6">AraC family transcriptional regulator</fullName>
    </submittedName>
</protein>
<dbReference type="SMART" id="SM00342">
    <property type="entry name" value="HTH_ARAC"/>
    <property type="match status" value="1"/>
</dbReference>
<name>A0A0D5NEL1_9BACL</name>
<dbReference type="InterPro" id="IPR018060">
    <property type="entry name" value="HTH_AraC"/>
</dbReference>
<dbReference type="PRINTS" id="PR00032">
    <property type="entry name" value="HTHARAC"/>
</dbReference>
<dbReference type="EMBL" id="CP011058">
    <property type="protein sequence ID" value="AJY73412.1"/>
    <property type="molecule type" value="Genomic_DNA"/>
</dbReference>
<dbReference type="GO" id="GO:0043565">
    <property type="term" value="F:sequence-specific DNA binding"/>
    <property type="evidence" value="ECO:0007669"/>
    <property type="project" value="InterPro"/>
</dbReference>
<dbReference type="Proteomes" id="UP000032633">
    <property type="component" value="Chromosome"/>
</dbReference>
<reference evidence="6 7" key="1">
    <citation type="journal article" date="2015" name="J. Biotechnol.">
        <title>Complete genome sequence of Paenibacillus beijingensis 7188(T) (=DSM 24997(T)), a novel rhizobacterium from jujube garden soil.</title>
        <authorList>
            <person name="Kwak Y."/>
            <person name="Shin J.H."/>
        </authorList>
    </citation>
    <scope>NUCLEOTIDE SEQUENCE [LARGE SCALE GENOMIC DNA]</scope>
    <source>
        <strain evidence="6 7">DSM 24997</strain>
    </source>
</reference>
<evidence type="ECO:0000256" key="2">
    <source>
        <dbReference type="ARBA" id="ARBA00023125"/>
    </source>
</evidence>
<evidence type="ECO:0000313" key="7">
    <source>
        <dbReference type="Proteomes" id="UP000032633"/>
    </source>
</evidence>
<dbReference type="InterPro" id="IPR009057">
    <property type="entry name" value="Homeodomain-like_sf"/>
</dbReference>
<dbReference type="InterPro" id="IPR020449">
    <property type="entry name" value="Tscrpt_reg_AraC-type_HTH"/>
</dbReference>
<evidence type="ECO:0000313" key="6">
    <source>
        <dbReference type="EMBL" id="AJY73412.1"/>
    </source>
</evidence>
<proteinExistence type="predicted"/>
<dbReference type="CDD" id="cd06986">
    <property type="entry name" value="cupin_MmsR-like_N"/>
    <property type="match status" value="1"/>
</dbReference>
<dbReference type="Gene3D" id="2.60.120.10">
    <property type="entry name" value="Jelly Rolls"/>
    <property type="match status" value="1"/>
</dbReference>
<dbReference type="SUPFAM" id="SSF51215">
    <property type="entry name" value="Regulatory protein AraC"/>
    <property type="match status" value="1"/>
</dbReference>
<keyword evidence="3" id="KW-0804">Transcription</keyword>
<organism evidence="6 7">
    <name type="scientific">Paenibacillus beijingensis</name>
    <dbReference type="NCBI Taxonomy" id="1126833"/>
    <lineage>
        <taxon>Bacteria</taxon>
        <taxon>Bacillati</taxon>
        <taxon>Bacillota</taxon>
        <taxon>Bacilli</taxon>
        <taxon>Bacillales</taxon>
        <taxon>Paenibacillaceae</taxon>
        <taxon>Paenibacillus</taxon>
    </lineage>
</organism>
<feature type="domain" description="HTH araC/xylS-type" evidence="5">
    <location>
        <begin position="187"/>
        <end position="284"/>
    </location>
</feature>
<dbReference type="InterPro" id="IPR018062">
    <property type="entry name" value="HTH_AraC-typ_CS"/>
</dbReference>
<dbReference type="STRING" id="1126833.VN24_00670"/>
<dbReference type="InterPro" id="IPR003313">
    <property type="entry name" value="AraC-bd"/>
</dbReference>
<feature type="compositionally biased region" description="Polar residues" evidence="4">
    <location>
        <begin position="285"/>
        <end position="304"/>
    </location>
</feature>
<keyword evidence="1" id="KW-0805">Transcription regulation</keyword>
<dbReference type="OrthoDB" id="9813413at2"/>
<dbReference type="Pfam" id="PF12833">
    <property type="entry name" value="HTH_18"/>
    <property type="match status" value="1"/>
</dbReference>